<dbReference type="InterPro" id="IPR000477">
    <property type="entry name" value="RT_dom"/>
</dbReference>
<organism evidence="3 4">
    <name type="scientific">Ranitomeya imitator</name>
    <name type="common">mimic poison frog</name>
    <dbReference type="NCBI Taxonomy" id="111125"/>
    <lineage>
        <taxon>Eukaryota</taxon>
        <taxon>Metazoa</taxon>
        <taxon>Chordata</taxon>
        <taxon>Craniata</taxon>
        <taxon>Vertebrata</taxon>
        <taxon>Euteleostomi</taxon>
        <taxon>Amphibia</taxon>
        <taxon>Batrachia</taxon>
        <taxon>Anura</taxon>
        <taxon>Neobatrachia</taxon>
        <taxon>Hyloidea</taxon>
        <taxon>Dendrobatidae</taxon>
        <taxon>Dendrobatinae</taxon>
        <taxon>Ranitomeya</taxon>
    </lineage>
</organism>
<dbReference type="EMBL" id="CAUEEQ010023798">
    <property type="protein sequence ID" value="CAJ0945347.1"/>
    <property type="molecule type" value="Genomic_DNA"/>
</dbReference>
<evidence type="ECO:0000259" key="1">
    <source>
        <dbReference type="Pfam" id="PF00078"/>
    </source>
</evidence>
<dbReference type="Pfam" id="PF00078">
    <property type="entry name" value="RVT_1"/>
    <property type="match status" value="1"/>
</dbReference>
<dbReference type="PANTHER" id="PTHR21301">
    <property type="entry name" value="REVERSE TRANSCRIPTASE"/>
    <property type="match status" value="1"/>
</dbReference>
<dbReference type="PANTHER" id="PTHR21301:SF13">
    <property type="match status" value="1"/>
</dbReference>
<reference evidence="3" key="1">
    <citation type="submission" date="2023-07" db="EMBL/GenBank/DDBJ databases">
        <authorList>
            <person name="Stuckert A."/>
        </authorList>
    </citation>
    <scope>NUCLEOTIDE SEQUENCE</scope>
</reference>
<sequence>MHKRFSRLWAEEGMDSANIFALEATGGDKSLDVRFEGQGRIESYPEAADFRIESGFAKPDSVKSRVKSADYCEKSGIGRNTKPNASQWGIKVGREFPDQTMDPTDFCKGKLDQLIGRAAGRGILNKKEVDFLITDFPVVPTFYLLPNVHKSLENPPGRPIVSGINGLFEKPCTYLDFFLQPLAMKLTSFLKDSTHLIQLLQNLNLPSGTILIILDVESLYTNIKHDVGLEAVSFFLDSNTTGDREHEQFLLDLLVFVLDKNYFVFDRNFYRQVKGTAMGAWCAPSYANLFLEWWEELVVYKHEAFRGKCLKCLRYIDDILMFWTGTEEDCDQFIADLNENSLNIRLTSHVSHTSVEFLDLEASLVDSNVVTTLYRKPTATNSLLHYSSFHPRHLKDGIPTGQFLRLKRNCSLSLDFQNEARSLTDRFKHHGYPKKVISTAFQRARTSPRTDLLQRKTHYSKKNFLQLQDTLSCVRPHLRLSESLPCYIGFSCLLEALRRRGSTSVPLVGPTGDFPWSPPGQSNPERIPQEYQSIVHFAIDGFNSTDYTVVEQGEDIVPVYQIKGISKLVKLCLPKVQCFCDSLTSPPSERQIKNNLDMLGVYELVMTWRITITDLQQIKICIMSILAAYFSHINEWEKVRNKSIVQKYIQYGTNVSTGDKAVSIIDLVFRVKLKIQDPFKATRDIEQARKSFQELLLTEGGMLLKHMIIELVLLTKQLSRICVYCSKKNKLYWNEGQNVEENAANYVAKRSLFQR</sequence>
<evidence type="ECO:0000259" key="2">
    <source>
        <dbReference type="Pfam" id="PF26215"/>
    </source>
</evidence>
<dbReference type="Proteomes" id="UP001176940">
    <property type="component" value="Unassembled WGS sequence"/>
</dbReference>
<accession>A0ABN9LLY3</accession>
<feature type="domain" description="Helix-turn-helix" evidence="2">
    <location>
        <begin position="383"/>
        <end position="441"/>
    </location>
</feature>
<dbReference type="InterPro" id="IPR058912">
    <property type="entry name" value="HTH_animal"/>
</dbReference>
<comment type="caution">
    <text evidence="3">The sequence shown here is derived from an EMBL/GenBank/DDBJ whole genome shotgun (WGS) entry which is preliminary data.</text>
</comment>
<protein>
    <recommendedName>
        <fullName evidence="5">Reverse transcriptase domain-containing protein</fullName>
    </recommendedName>
</protein>
<dbReference type="Pfam" id="PF26215">
    <property type="entry name" value="HTH_animal"/>
    <property type="match status" value="1"/>
</dbReference>
<evidence type="ECO:0000313" key="3">
    <source>
        <dbReference type="EMBL" id="CAJ0945347.1"/>
    </source>
</evidence>
<evidence type="ECO:0000313" key="4">
    <source>
        <dbReference type="Proteomes" id="UP001176940"/>
    </source>
</evidence>
<keyword evidence="4" id="KW-1185">Reference proteome</keyword>
<feature type="domain" description="Reverse transcriptase" evidence="1">
    <location>
        <begin position="191"/>
        <end position="346"/>
    </location>
</feature>
<proteinExistence type="predicted"/>
<evidence type="ECO:0008006" key="5">
    <source>
        <dbReference type="Google" id="ProtNLM"/>
    </source>
</evidence>
<gene>
    <name evidence="3" type="ORF">RIMI_LOCUS10828474</name>
</gene>
<name>A0ABN9LLY3_9NEOB</name>